<dbReference type="GO" id="GO:0004309">
    <property type="term" value="F:exopolyphosphatase activity"/>
    <property type="evidence" value="ECO:0007669"/>
    <property type="project" value="TreeGrafter"/>
</dbReference>
<keyword evidence="1" id="KW-0378">Hydrolase</keyword>
<dbReference type="GO" id="GO:0008081">
    <property type="term" value="F:phosphoric diester hydrolase activity"/>
    <property type="evidence" value="ECO:0007669"/>
    <property type="project" value="TreeGrafter"/>
</dbReference>
<dbReference type="Proteomes" id="UP001153678">
    <property type="component" value="Unassembled WGS sequence"/>
</dbReference>
<dbReference type="InterPro" id="IPR029052">
    <property type="entry name" value="Metallo-depent_PP-like"/>
</dbReference>
<sequence length="445" mass="51243">MKLPIKLLTWLFGIWMKFVLNIEAIPINVYDLHSSRQYNFRINEINNREYSGKFLHITDIHLDPYYLHNRKPEKYCRRYAKKSKNNKSGIFGTLGSQCDSPHELVDSAFSFLKENFQDVDFVIYTGDSLRHDRDPKLPFLKDEVVSGHKAIVKYVTETFDLNKTKFIPTLGNNDEWEHNQLGGGTNTLFSNLTQIWAPLNLNLTDDFTNGGYFRQDVNSKLSVLSLNSLYFYESNEQIKDCDHKKSPGAIQLKWIEYQLKNARKEGRRIFIAQHVPPLDSDGEPSFLPKCQDKFVQLLGKFSDVISGHFSGHTNLDALTFLTESANVRDKYSLYYLDKDEGPSKNSVNNIILVLNNAPSIVPSKAQRRNSRVQKANELGKAEWEIEYIASESYNMRQLSPSEWANVLNEMKCKHRVSDVFISVDTYLQKVSESQLPTRKVAGNTD</sequence>
<dbReference type="EMBL" id="CAMKVN010010623">
    <property type="protein sequence ID" value="CAI2194249.1"/>
    <property type="molecule type" value="Genomic_DNA"/>
</dbReference>
<dbReference type="GO" id="GO:0005615">
    <property type="term" value="C:extracellular space"/>
    <property type="evidence" value="ECO:0007669"/>
    <property type="project" value="TreeGrafter"/>
</dbReference>
<feature type="domain" description="Calcineurin-like phosphoesterase" evidence="4">
    <location>
        <begin position="53"/>
        <end position="308"/>
    </location>
</feature>
<keyword evidence="6" id="KW-1185">Reference proteome</keyword>
<dbReference type="PANTHER" id="PTHR10340">
    <property type="entry name" value="SPHINGOMYELIN PHOSPHODIESTERASE"/>
    <property type="match status" value="1"/>
</dbReference>
<feature type="non-terminal residue" evidence="5">
    <location>
        <position position="1"/>
    </location>
</feature>
<dbReference type="AlphaFoldDB" id="A0A9W4T6E3"/>
<feature type="signal peptide" evidence="3">
    <location>
        <begin position="1"/>
        <end position="24"/>
    </location>
</feature>
<dbReference type="Gene3D" id="3.60.21.10">
    <property type="match status" value="1"/>
</dbReference>
<dbReference type="SUPFAM" id="SSF56300">
    <property type="entry name" value="Metallo-dependent phosphatases"/>
    <property type="match status" value="1"/>
</dbReference>
<proteinExistence type="predicted"/>
<evidence type="ECO:0000256" key="2">
    <source>
        <dbReference type="ARBA" id="ARBA00023180"/>
    </source>
</evidence>
<keyword evidence="2" id="KW-0325">Glycoprotein</keyword>
<protein>
    <submittedName>
        <fullName evidence="5">5745_t:CDS:1</fullName>
    </submittedName>
</protein>
<evidence type="ECO:0000256" key="3">
    <source>
        <dbReference type="SAM" id="SignalP"/>
    </source>
</evidence>
<evidence type="ECO:0000313" key="6">
    <source>
        <dbReference type="Proteomes" id="UP001153678"/>
    </source>
</evidence>
<dbReference type="Pfam" id="PF00149">
    <property type="entry name" value="Metallophos"/>
    <property type="match status" value="1"/>
</dbReference>
<dbReference type="OrthoDB" id="348678at2759"/>
<evidence type="ECO:0000313" key="5">
    <source>
        <dbReference type="EMBL" id="CAI2194249.1"/>
    </source>
</evidence>
<name>A0A9W4T6E3_9GLOM</name>
<accession>A0A9W4T6E3</accession>
<comment type="caution">
    <text evidence="5">The sequence shown here is derived from an EMBL/GenBank/DDBJ whole genome shotgun (WGS) entry which is preliminary data.</text>
</comment>
<gene>
    <name evidence="5" type="ORF">FWILDA_LOCUS16481</name>
</gene>
<organism evidence="5 6">
    <name type="scientific">Funneliformis geosporum</name>
    <dbReference type="NCBI Taxonomy" id="1117311"/>
    <lineage>
        <taxon>Eukaryota</taxon>
        <taxon>Fungi</taxon>
        <taxon>Fungi incertae sedis</taxon>
        <taxon>Mucoromycota</taxon>
        <taxon>Glomeromycotina</taxon>
        <taxon>Glomeromycetes</taxon>
        <taxon>Glomerales</taxon>
        <taxon>Glomeraceae</taxon>
        <taxon>Funneliformis</taxon>
    </lineage>
</organism>
<dbReference type="PANTHER" id="PTHR10340:SF55">
    <property type="entry name" value="ENDOPOLYPHOSPHATASE"/>
    <property type="match status" value="1"/>
</dbReference>
<evidence type="ECO:0000256" key="1">
    <source>
        <dbReference type="ARBA" id="ARBA00022801"/>
    </source>
</evidence>
<reference evidence="5" key="1">
    <citation type="submission" date="2022-08" db="EMBL/GenBank/DDBJ databases">
        <authorList>
            <person name="Kallberg Y."/>
            <person name="Tangrot J."/>
            <person name="Rosling A."/>
        </authorList>
    </citation>
    <scope>NUCLEOTIDE SEQUENCE</scope>
    <source>
        <strain evidence="5">Wild A</strain>
    </source>
</reference>
<dbReference type="GO" id="GO:0000298">
    <property type="term" value="F:endopolyphosphatase activity"/>
    <property type="evidence" value="ECO:0007669"/>
    <property type="project" value="TreeGrafter"/>
</dbReference>
<dbReference type="GO" id="GO:0006798">
    <property type="term" value="P:polyphosphate catabolic process"/>
    <property type="evidence" value="ECO:0007669"/>
    <property type="project" value="TreeGrafter"/>
</dbReference>
<dbReference type="GO" id="GO:0000324">
    <property type="term" value="C:fungal-type vacuole"/>
    <property type="evidence" value="ECO:0007669"/>
    <property type="project" value="TreeGrafter"/>
</dbReference>
<evidence type="ECO:0000259" key="4">
    <source>
        <dbReference type="Pfam" id="PF00149"/>
    </source>
</evidence>
<dbReference type="InterPro" id="IPR004843">
    <property type="entry name" value="Calcineurin-like_PHP"/>
</dbReference>
<keyword evidence="3" id="KW-0732">Signal</keyword>
<feature type="chain" id="PRO_5040939278" evidence="3">
    <location>
        <begin position="25"/>
        <end position="445"/>
    </location>
</feature>